<keyword evidence="2" id="KW-0472">Membrane</keyword>
<keyword evidence="2" id="KW-0812">Transmembrane</keyword>
<evidence type="ECO:0000313" key="4">
    <source>
        <dbReference type="Proteomes" id="UP000672039"/>
    </source>
</evidence>
<gene>
    <name evidence="3" type="ORF">J9253_16930</name>
</gene>
<protein>
    <submittedName>
        <fullName evidence="3">Uncharacterized protein</fullName>
    </submittedName>
</protein>
<dbReference type="RefSeq" id="WP_210222067.1">
    <property type="nucleotide sequence ID" value="NZ_CP072801.1"/>
</dbReference>
<organism evidence="3 4">
    <name type="scientific">Thiothrix litoralis</name>
    <dbReference type="NCBI Taxonomy" id="2891210"/>
    <lineage>
        <taxon>Bacteria</taxon>
        <taxon>Pseudomonadati</taxon>
        <taxon>Pseudomonadota</taxon>
        <taxon>Gammaproteobacteria</taxon>
        <taxon>Thiotrichales</taxon>
        <taxon>Thiotrichaceae</taxon>
        <taxon>Thiothrix</taxon>
    </lineage>
</organism>
<name>A0ABX7WPB0_9GAMM</name>
<evidence type="ECO:0000256" key="1">
    <source>
        <dbReference type="SAM" id="MobiDB-lite"/>
    </source>
</evidence>
<feature type="compositionally biased region" description="Low complexity" evidence="1">
    <location>
        <begin position="71"/>
        <end position="84"/>
    </location>
</feature>
<evidence type="ECO:0000256" key="2">
    <source>
        <dbReference type="SAM" id="Phobius"/>
    </source>
</evidence>
<feature type="transmembrane region" description="Helical" evidence="2">
    <location>
        <begin position="6"/>
        <end position="27"/>
    </location>
</feature>
<feature type="transmembrane region" description="Helical" evidence="2">
    <location>
        <begin position="39"/>
        <end position="60"/>
    </location>
</feature>
<sequence>MDSYGLVLFLLWLATATGLFLFVRWLSRFLIKFNLPNDTRLLILIAFSGVMLVAALNFLWKQEVKQPTPPTTNSSTAPDSTADAQQPQTEINLDTYESTTYPDLYGLRQEMIKQLQDLNTFFAQINDLAERLPAQRRFLQDIIDIRWERRKQLQQAYQAIDRSRRAFWLHYHTGEDHYVRKMFAEEAVRLQKRIQDGLGDSREFQLAEAEAISKHLRAADDLLKAAKLPTPQKGQSINTIFRPYSDQNRQTLIELLTRKQENSILVNLKQLQQEEKRVYDKLAYMQQYQQINTDLQEETYSLILAWNQALIYNQYAQYRILFATEALETTLLLGEAPANRDYAWLLKELRELSPSILAQAVEERNVAAFSYNPAIDSKYRKP</sequence>
<evidence type="ECO:0000313" key="3">
    <source>
        <dbReference type="EMBL" id="QTR45669.1"/>
    </source>
</evidence>
<dbReference type="Proteomes" id="UP000672039">
    <property type="component" value="Chromosome"/>
</dbReference>
<keyword evidence="4" id="KW-1185">Reference proteome</keyword>
<dbReference type="EMBL" id="CP072801">
    <property type="protein sequence ID" value="QTR45669.1"/>
    <property type="molecule type" value="Genomic_DNA"/>
</dbReference>
<proteinExistence type="predicted"/>
<accession>A0ABX7WPB0</accession>
<keyword evidence="2" id="KW-1133">Transmembrane helix</keyword>
<reference evidence="3 4" key="1">
    <citation type="submission" date="2021-04" db="EMBL/GenBank/DDBJ databases">
        <title>Genomics, taxonomy and metabolism of representatives of sulfur bacteria of the genus Thiothrix: Thiothrix fructosivorans QT, Thiothrix unzii A1T and three new species, Thiothrix subterranea sp. nov., Thiothrix litoralis sp. nov. and 'Candidatus Thiothrix anitrata' sp. nov.</title>
        <authorList>
            <person name="Ravin N.V."/>
            <person name="Smolyakov D."/>
            <person name="Rudenko T.S."/>
            <person name="Mardanov A.V."/>
            <person name="Beletsky A.V."/>
            <person name="Markov N.D."/>
            <person name="Fomenkov A.I."/>
            <person name="Roberts R.J."/>
            <person name="Karnachuk O.V."/>
            <person name="Novikov A."/>
            <person name="Grabovich M.Y."/>
        </authorList>
    </citation>
    <scope>NUCLEOTIDE SEQUENCE [LARGE SCALE GENOMIC DNA]</scope>
    <source>
        <strain evidence="3 4">AS</strain>
    </source>
</reference>
<feature type="region of interest" description="Disordered" evidence="1">
    <location>
        <begin position="67"/>
        <end position="89"/>
    </location>
</feature>